<evidence type="ECO:0000259" key="7">
    <source>
        <dbReference type="Pfam" id="PF01571"/>
    </source>
</evidence>
<proteinExistence type="inferred from homology"/>
<evidence type="ECO:0000313" key="9">
    <source>
        <dbReference type="EMBL" id="KKM25112.1"/>
    </source>
</evidence>
<dbReference type="PIRSF" id="PIRSF006487">
    <property type="entry name" value="GcvT"/>
    <property type="match status" value="1"/>
</dbReference>
<dbReference type="FunFam" id="3.30.70.1400:FF:000001">
    <property type="entry name" value="Aminomethyltransferase"/>
    <property type="match status" value="1"/>
</dbReference>
<dbReference type="PANTHER" id="PTHR43757">
    <property type="entry name" value="AMINOMETHYLTRANSFERASE"/>
    <property type="match status" value="1"/>
</dbReference>
<dbReference type="InterPro" id="IPR013977">
    <property type="entry name" value="GcvT_C"/>
</dbReference>
<dbReference type="Gene3D" id="3.30.1360.120">
    <property type="entry name" value="Probable tRNA modification gtpase trme, domain 1"/>
    <property type="match status" value="1"/>
</dbReference>
<dbReference type="SUPFAM" id="SSF101790">
    <property type="entry name" value="Aminomethyltransferase beta-barrel domain"/>
    <property type="match status" value="1"/>
</dbReference>
<dbReference type="NCBIfam" id="TIGR00528">
    <property type="entry name" value="gcvT"/>
    <property type="match status" value="1"/>
</dbReference>
<dbReference type="HAMAP" id="MF_00259">
    <property type="entry name" value="GcvT"/>
    <property type="match status" value="1"/>
</dbReference>
<dbReference type="Pfam" id="PF08669">
    <property type="entry name" value="GCV_T_C"/>
    <property type="match status" value="1"/>
</dbReference>
<feature type="domain" description="Aminomethyltransferase C-terminal" evidence="8">
    <location>
        <begin position="285"/>
        <end position="361"/>
    </location>
</feature>
<keyword evidence="4" id="KW-0808">Transferase</keyword>
<evidence type="ECO:0000256" key="6">
    <source>
        <dbReference type="ARBA" id="ARBA00047665"/>
    </source>
</evidence>
<sequence>MLDSSIKKTPLYDVHVALGARIIDYHNFHMPLQYDGIISEHKNVRNNAGLFDISHMGEIVIEGKGATELVQRVITNDISNLPNYKAAYTPICDDEGGIIDDIIVFKYNPEKYVLVVNCANTDKDNKWINKFKTDNTNINNLSDQIALLAVQGPKSEDIIRLVCGEECAALSRFQFTEVTRNEMELTVSRTGYTGEDGFEIFVNQSHCVNLWNILLEKGKAMGLKPAGLGARDTLRLEAGYLLYGNDIDDYVTPLEANIGWTVKFNKADFIGKDSLLRLKKYGLKRMFVAFKMLDKGIPRAGNEITHHNNVVGKVTSGTFSPTLETGIGLGYVLKRFAEQKGQVNIKIRGTNHPANIVNTPFITKTQRSVSHNQ</sequence>
<dbReference type="SUPFAM" id="SSF103025">
    <property type="entry name" value="Folate-binding domain"/>
    <property type="match status" value="1"/>
</dbReference>
<dbReference type="InterPro" id="IPR027266">
    <property type="entry name" value="TrmE/GcvT-like"/>
</dbReference>
<evidence type="ECO:0000256" key="5">
    <source>
        <dbReference type="ARBA" id="ARBA00031395"/>
    </source>
</evidence>
<comment type="catalytic activity">
    <reaction evidence="6">
        <text>N(6)-[(R)-S(8)-aminomethyldihydrolipoyl]-L-lysyl-[protein] + (6S)-5,6,7,8-tetrahydrofolate = N(6)-[(R)-dihydrolipoyl]-L-lysyl-[protein] + (6R)-5,10-methylene-5,6,7,8-tetrahydrofolate + NH4(+)</text>
        <dbReference type="Rhea" id="RHEA:16945"/>
        <dbReference type="Rhea" id="RHEA-COMP:10475"/>
        <dbReference type="Rhea" id="RHEA-COMP:10492"/>
        <dbReference type="ChEBI" id="CHEBI:15636"/>
        <dbReference type="ChEBI" id="CHEBI:28938"/>
        <dbReference type="ChEBI" id="CHEBI:57453"/>
        <dbReference type="ChEBI" id="CHEBI:83100"/>
        <dbReference type="ChEBI" id="CHEBI:83143"/>
        <dbReference type="EC" id="2.1.2.10"/>
    </reaction>
</comment>
<dbReference type="Gene3D" id="2.40.30.110">
    <property type="entry name" value="Aminomethyltransferase beta-barrel domains"/>
    <property type="match status" value="1"/>
</dbReference>
<comment type="caution">
    <text evidence="9">The sequence shown here is derived from an EMBL/GenBank/DDBJ whole genome shotgun (WGS) entry which is preliminary data.</text>
</comment>
<organism evidence="9">
    <name type="scientific">marine sediment metagenome</name>
    <dbReference type="NCBI Taxonomy" id="412755"/>
    <lineage>
        <taxon>unclassified sequences</taxon>
        <taxon>metagenomes</taxon>
        <taxon>ecological metagenomes</taxon>
    </lineage>
</organism>
<dbReference type="InterPro" id="IPR028896">
    <property type="entry name" value="GcvT/YgfZ/DmdA"/>
</dbReference>
<gene>
    <name evidence="9" type="ORF">LCGC14_1598280</name>
</gene>
<dbReference type="GO" id="GO:0008483">
    <property type="term" value="F:transaminase activity"/>
    <property type="evidence" value="ECO:0007669"/>
    <property type="project" value="UniProtKB-KW"/>
</dbReference>
<dbReference type="GO" id="GO:0006546">
    <property type="term" value="P:glycine catabolic process"/>
    <property type="evidence" value="ECO:0007669"/>
    <property type="project" value="InterPro"/>
</dbReference>
<evidence type="ECO:0000256" key="4">
    <source>
        <dbReference type="ARBA" id="ARBA00022679"/>
    </source>
</evidence>
<evidence type="ECO:0000256" key="2">
    <source>
        <dbReference type="ARBA" id="ARBA00012616"/>
    </source>
</evidence>
<dbReference type="Pfam" id="PF01571">
    <property type="entry name" value="GCV_T"/>
    <property type="match status" value="1"/>
</dbReference>
<dbReference type="AlphaFoldDB" id="A0A0F9ICC6"/>
<dbReference type="Gene3D" id="4.10.1250.10">
    <property type="entry name" value="Aminomethyltransferase fragment"/>
    <property type="match status" value="1"/>
</dbReference>
<comment type="similarity">
    <text evidence="1">Belongs to the GcvT family.</text>
</comment>
<dbReference type="InterPro" id="IPR029043">
    <property type="entry name" value="GcvT/YgfZ_C"/>
</dbReference>
<dbReference type="Gene3D" id="3.30.70.1400">
    <property type="entry name" value="Aminomethyltransferase beta-barrel domains"/>
    <property type="match status" value="1"/>
</dbReference>
<dbReference type="EC" id="2.1.2.10" evidence="2"/>
<evidence type="ECO:0000256" key="3">
    <source>
        <dbReference type="ARBA" id="ARBA00022576"/>
    </source>
</evidence>
<reference evidence="9" key="1">
    <citation type="journal article" date="2015" name="Nature">
        <title>Complex archaea that bridge the gap between prokaryotes and eukaryotes.</title>
        <authorList>
            <person name="Spang A."/>
            <person name="Saw J.H."/>
            <person name="Jorgensen S.L."/>
            <person name="Zaremba-Niedzwiedzka K."/>
            <person name="Martijn J."/>
            <person name="Lind A.E."/>
            <person name="van Eijk R."/>
            <person name="Schleper C."/>
            <person name="Guy L."/>
            <person name="Ettema T.J."/>
        </authorList>
    </citation>
    <scope>NUCLEOTIDE SEQUENCE</scope>
</reference>
<dbReference type="InterPro" id="IPR006222">
    <property type="entry name" value="GCVT_N"/>
</dbReference>
<dbReference type="GO" id="GO:0005960">
    <property type="term" value="C:glycine cleavage complex"/>
    <property type="evidence" value="ECO:0007669"/>
    <property type="project" value="InterPro"/>
</dbReference>
<feature type="domain" description="GCVT N-terminal" evidence="7">
    <location>
        <begin position="11"/>
        <end position="266"/>
    </location>
</feature>
<dbReference type="InterPro" id="IPR006223">
    <property type="entry name" value="GcvT"/>
</dbReference>
<evidence type="ECO:0000259" key="8">
    <source>
        <dbReference type="Pfam" id="PF08669"/>
    </source>
</evidence>
<name>A0A0F9ICC6_9ZZZZ</name>
<dbReference type="NCBIfam" id="NF001567">
    <property type="entry name" value="PRK00389.1"/>
    <property type="match status" value="1"/>
</dbReference>
<dbReference type="GO" id="GO:0004047">
    <property type="term" value="F:aminomethyltransferase activity"/>
    <property type="evidence" value="ECO:0007669"/>
    <property type="project" value="UniProtKB-EC"/>
</dbReference>
<dbReference type="EMBL" id="LAZR01012785">
    <property type="protein sequence ID" value="KKM25112.1"/>
    <property type="molecule type" value="Genomic_DNA"/>
</dbReference>
<dbReference type="PANTHER" id="PTHR43757:SF2">
    <property type="entry name" value="AMINOMETHYLTRANSFERASE, MITOCHONDRIAL"/>
    <property type="match status" value="1"/>
</dbReference>
<keyword evidence="3" id="KW-0032">Aminotransferase</keyword>
<accession>A0A0F9ICC6</accession>
<evidence type="ECO:0000256" key="1">
    <source>
        <dbReference type="ARBA" id="ARBA00008609"/>
    </source>
</evidence>
<dbReference type="InterPro" id="IPR022903">
    <property type="entry name" value="GcvT_bac"/>
</dbReference>
<dbReference type="FunFam" id="4.10.1250.10:FF:000001">
    <property type="entry name" value="Aminomethyltransferase"/>
    <property type="match status" value="1"/>
</dbReference>
<protein>
    <recommendedName>
        <fullName evidence="2">aminomethyltransferase</fullName>
        <ecNumber evidence="2">2.1.2.10</ecNumber>
    </recommendedName>
    <alternativeName>
        <fullName evidence="5">Glycine cleavage system T protein</fullName>
    </alternativeName>
</protein>